<feature type="domain" description="Glycosyltransferase subfamily 4-like N-terminal" evidence="2">
    <location>
        <begin position="15"/>
        <end position="192"/>
    </location>
</feature>
<dbReference type="Proteomes" id="UP000176424">
    <property type="component" value="Unassembled WGS sequence"/>
</dbReference>
<dbReference type="EMBL" id="MEXR01000023">
    <property type="protein sequence ID" value="OGD09769.1"/>
    <property type="molecule type" value="Genomic_DNA"/>
</dbReference>
<feature type="domain" description="Glycosyl transferase family 1" evidence="1">
    <location>
        <begin position="198"/>
        <end position="355"/>
    </location>
</feature>
<dbReference type="GO" id="GO:0016757">
    <property type="term" value="F:glycosyltransferase activity"/>
    <property type="evidence" value="ECO:0007669"/>
    <property type="project" value="InterPro"/>
</dbReference>
<dbReference type="AlphaFoldDB" id="A0A1F4ZTK7"/>
<dbReference type="InterPro" id="IPR050194">
    <property type="entry name" value="Glycosyltransferase_grp1"/>
</dbReference>
<evidence type="ECO:0000259" key="1">
    <source>
        <dbReference type="Pfam" id="PF00534"/>
    </source>
</evidence>
<dbReference type="InterPro" id="IPR001296">
    <property type="entry name" value="Glyco_trans_1"/>
</dbReference>
<reference evidence="3 4" key="1">
    <citation type="journal article" date="2016" name="Nat. Commun.">
        <title>Thousands of microbial genomes shed light on interconnected biogeochemical processes in an aquifer system.</title>
        <authorList>
            <person name="Anantharaman K."/>
            <person name="Brown C.T."/>
            <person name="Hug L.A."/>
            <person name="Sharon I."/>
            <person name="Castelle C.J."/>
            <person name="Probst A.J."/>
            <person name="Thomas B.C."/>
            <person name="Singh A."/>
            <person name="Wilkins M.J."/>
            <person name="Karaoz U."/>
            <person name="Brodie E.L."/>
            <person name="Williams K.H."/>
            <person name="Hubbard S.S."/>
            <person name="Banfield J.F."/>
        </authorList>
    </citation>
    <scope>NUCLEOTIDE SEQUENCE [LARGE SCALE GENOMIC DNA]</scope>
</reference>
<dbReference type="Gene3D" id="3.40.50.2000">
    <property type="entry name" value="Glycogen Phosphorylase B"/>
    <property type="match status" value="2"/>
</dbReference>
<protein>
    <recommendedName>
        <fullName evidence="5">Glycosyltransferase subfamily 4-like N-terminal domain-containing protein</fullName>
    </recommendedName>
</protein>
<dbReference type="STRING" id="1797263.A2397_01745"/>
<gene>
    <name evidence="3" type="ORF">A2397_01745</name>
</gene>
<dbReference type="Pfam" id="PF00534">
    <property type="entry name" value="Glycos_transf_1"/>
    <property type="match status" value="1"/>
</dbReference>
<proteinExistence type="predicted"/>
<dbReference type="PANTHER" id="PTHR45947:SF3">
    <property type="entry name" value="SULFOQUINOVOSYL TRANSFERASE SQD2"/>
    <property type="match status" value="1"/>
</dbReference>
<evidence type="ECO:0000313" key="4">
    <source>
        <dbReference type="Proteomes" id="UP000176424"/>
    </source>
</evidence>
<dbReference type="PANTHER" id="PTHR45947">
    <property type="entry name" value="SULFOQUINOVOSYL TRANSFERASE SQD2"/>
    <property type="match status" value="1"/>
</dbReference>
<dbReference type="InterPro" id="IPR028098">
    <property type="entry name" value="Glyco_trans_4-like_N"/>
</dbReference>
<evidence type="ECO:0008006" key="5">
    <source>
        <dbReference type="Google" id="ProtNLM"/>
    </source>
</evidence>
<organism evidence="3 4">
    <name type="scientific">Candidatus Amesbacteria bacterium RIFOXYB1_FULL_44_23</name>
    <dbReference type="NCBI Taxonomy" id="1797263"/>
    <lineage>
        <taxon>Bacteria</taxon>
        <taxon>Candidatus Amesiibacteriota</taxon>
    </lineage>
</organism>
<evidence type="ECO:0000259" key="2">
    <source>
        <dbReference type="Pfam" id="PF13439"/>
    </source>
</evidence>
<dbReference type="SUPFAM" id="SSF53756">
    <property type="entry name" value="UDP-Glycosyltransferase/glycogen phosphorylase"/>
    <property type="match status" value="1"/>
</dbReference>
<sequence>MRLAFITSSFPPYTSGVGINAATITSGLADLGHEIHVFLPEYPEQQVRSHPLVSPKLYFHFVPSLTNPFKKTHRLFTPSPVYFFKALSEVKPDIIHLQEPQLHIFSSIKLYSKMQKRPLVCAHHFPPEFITNQIHPEIVKPLVTWLVMSSVVSLYNQSQEVITPTHAMESLLRKYGLKTPISVISNGVDTKRFRPPGKQINKRGSILYFGRLDFDKNLDTLIQAAKHISNGYEIWFAGSGKAESYLKNLAEKLQLNNQIKFLGYVPETEKPKIYQQASIFVMPSTAEAQSIVSLEAAASGLPLVLANAAALPELISPTHPNGLLFTPKDPRNLADTINKILASHQKLTAFGKNSRLLSLTHETSMIIKSYESTYLNLLQ</sequence>
<dbReference type="Pfam" id="PF13439">
    <property type="entry name" value="Glyco_transf_4"/>
    <property type="match status" value="1"/>
</dbReference>
<comment type="caution">
    <text evidence="3">The sequence shown here is derived from an EMBL/GenBank/DDBJ whole genome shotgun (WGS) entry which is preliminary data.</text>
</comment>
<evidence type="ECO:0000313" key="3">
    <source>
        <dbReference type="EMBL" id="OGD09769.1"/>
    </source>
</evidence>
<accession>A0A1F4ZTK7</accession>
<name>A0A1F4ZTK7_9BACT</name>